<feature type="transmembrane region" description="Helical" evidence="1">
    <location>
        <begin position="371"/>
        <end position="388"/>
    </location>
</feature>
<keyword evidence="1" id="KW-1133">Transmembrane helix</keyword>
<dbReference type="EMBL" id="JAHXCT010000001">
    <property type="protein sequence ID" value="MBW4768244.1"/>
    <property type="molecule type" value="Genomic_DNA"/>
</dbReference>
<evidence type="ECO:0000313" key="2">
    <source>
        <dbReference type="EMBL" id="MBW4768244.1"/>
    </source>
</evidence>
<reference evidence="2 3" key="1">
    <citation type="submission" date="2021-07" db="EMBL/GenBank/DDBJ databases">
        <title>Genomic diversity and antimicrobial resistance of Prevotella spp. isolated from chronic lung disease airways.</title>
        <authorList>
            <person name="Webb K.A."/>
            <person name="Olagoke O.S."/>
            <person name="Baird T."/>
            <person name="Neill J."/>
            <person name="Pham A."/>
            <person name="Wells T.J."/>
            <person name="Ramsay K.A."/>
            <person name="Bell S.C."/>
            <person name="Sarovich D.S."/>
            <person name="Price E.P."/>
        </authorList>
    </citation>
    <scope>NUCLEOTIDE SEQUENCE [LARGE SCALE GENOMIC DNA]</scope>
    <source>
        <strain evidence="2 3">SCHI0011.S.12</strain>
    </source>
</reference>
<name>A0ABS6YBY6_9BACT</name>
<feature type="transmembrane region" description="Helical" evidence="1">
    <location>
        <begin position="41"/>
        <end position="64"/>
    </location>
</feature>
<protein>
    <recommendedName>
        <fullName evidence="4">ABC transporter permease</fullName>
    </recommendedName>
</protein>
<feature type="transmembrane region" description="Helical" evidence="1">
    <location>
        <begin position="300"/>
        <end position="317"/>
    </location>
</feature>
<feature type="transmembrane region" description="Helical" evidence="1">
    <location>
        <begin position="76"/>
        <end position="95"/>
    </location>
</feature>
<feature type="transmembrane region" description="Helical" evidence="1">
    <location>
        <begin position="394"/>
        <end position="420"/>
    </location>
</feature>
<keyword evidence="3" id="KW-1185">Reference proteome</keyword>
<evidence type="ECO:0008006" key="4">
    <source>
        <dbReference type="Google" id="ProtNLM"/>
    </source>
</evidence>
<feature type="transmembrane region" description="Helical" evidence="1">
    <location>
        <begin position="214"/>
        <end position="245"/>
    </location>
</feature>
<proteinExistence type="predicted"/>
<feature type="transmembrane region" description="Helical" evidence="1">
    <location>
        <begin position="472"/>
        <end position="489"/>
    </location>
</feature>
<gene>
    <name evidence="2" type="ORF">KZO38_00470</name>
</gene>
<dbReference type="RefSeq" id="WP_219478894.1">
    <property type="nucleotide sequence ID" value="NZ_JAHXCT010000001.1"/>
</dbReference>
<keyword evidence="1" id="KW-0812">Transmembrane</keyword>
<feature type="transmembrane region" description="Helical" evidence="1">
    <location>
        <begin position="183"/>
        <end position="202"/>
    </location>
</feature>
<dbReference type="InterPro" id="IPR043742">
    <property type="entry name" value="DUF5687"/>
</dbReference>
<feature type="transmembrane region" description="Helical" evidence="1">
    <location>
        <begin position="329"/>
        <end position="350"/>
    </location>
</feature>
<accession>A0ABS6YBY6</accession>
<keyword evidence="1" id="KW-0472">Membrane</keyword>
<comment type="caution">
    <text evidence="2">The sequence shown here is derived from an EMBL/GenBank/DDBJ whole genome shotgun (WGS) entry which is preliminary data.</text>
</comment>
<sequence>MTKELYKRLNELFKAYRILCNHKSTASKRAIDYKENRYAKWFIYLGLIFLFAYICLLSVGLSLIKKQIIEVNEIEFFFGLLPIFSLIDFLGRLFMRQSTSHLIRPYLLSPLKRKDIILSLILQSVAKFTDKVFLAMAIPYGLITILPIYGVATFILFLLSFYIFVVLNSIWYNLFHSLFNHNGLFFALPICVYLGAVSVGLLNQSNIAVHFIQFYGIIGCMFITHPICFILLQILILCLLIAIYFKVDFYIFESQLTQDNSKEAQLISSTSAFSSGTPLRHFIQLELFQIQRNKNPRKKITLSIILSIVFALLSALPQDAAYGFQQYFYISYALLIIGFSNLSSMMQYEGNYYSVLFSYKDFIYQHMRAKYILYATMLLIPTAILLIATRWNNISIAFIIGYALFTAGVQYFFVLSLTLFNKQTVELNNKNTTGGWKNTNYMLVIIGILLFIIPSLFVTTLQKNASETTTEIILTICGLIFIATHKLWIRAISNRINNNHYAFIEGFNASR</sequence>
<organism evidence="2 3">
    <name type="scientific">Hoylesella nanceiensis</name>
    <dbReference type="NCBI Taxonomy" id="425941"/>
    <lineage>
        <taxon>Bacteria</taxon>
        <taxon>Pseudomonadati</taxon>
        <taxon>Bacteroidota</taxon>
        <taxon>Bacteroidia</taxon>
        <taxon>Bacteroidales</taxon>
        <taxon>Prevotellaceae</taxon>
        <taxon>Hoylesella</taxon>
    </lineage>
</organism>
<dbReference type="Pfam" id="PF18940">
    <property type="entry name" value="DUF5687"/>
    <property type="match status" value="1"/>
</dbReference>
<evidence type="ECO:0000313" key="3">
    <source>
        <dbReference type="Proteomes" id="UP000788426"/>
    </source>
</evidence>
<feature type="transmembrane region" description="Helical" evidence="1">
    <location>
        <begin position="116"/>
        <end position="142"/>
    </location>
</feature>
<feature type="transmembrane region" description="Helical" evidence="1">
    <location>
        <begin position="441"/>
        <end position="460"/>
    </location>
</feature>
<evidence type="ECO:0000256" key="1">
    <source>
        <dbReference type="SAM" id="Phobius"/>
    </source>
</evidence>
<dbReference type="Proteomes" id="UP000788426">
    <property type="component" value="Unassembled WGS sequence"/>
</dbReference>
<feature type="transmembrane region" description="Helical" evidence="1">
    <location>
        <begin position="148"/>
        <end position="171"/>
    </location>
</feature>